<dbReference type="InterPro" id="IPR011074">
    <property type="entry name" value="CRAL/TRIO_N_dom"/>
</dbReference>
<dbReference type="SMART" id="SM01100">
    <property type="entry name" value="CRAL_TRIO_N"/>
    <property type="match status" value="1"/>
</dbReference>
<dbReference type="SUPFAM" id="SSF46938">
    <property type="entry name" value="CRAL/TRIO N-terminal domain"/>
    <property type="match status" value="1"/>
</dbReference>
<dbReference type="PROSITE" id="PS50191">
    <property type="entry name" value="CRAL_TRIO"/>
    <property type="match status" value="1"/>
</dbReference>
<dbReference type="GO" id="GO:0005737">
    <property type="term" value="C:cytoplasm"/>
    <property type="evidence" value="ECO:0007669"/>
    <property type="project" value="TreeGrafter"/>
</dbReference>
<dbReference type="InterPro" id="IPR001251">
    <property type="entry name" value="CRAL-TRIO_dom"/>
</dbReference>
<dbReference type="Pfam" id="PF00650">
    <property type="entry name" value="CRAL_TRIO"/>
    <property type="match status" value="1"/>
</dbReference>
<evidence type="ECO:0008006" key="5">
    <source>
        <dbReference type="Google" id="ProtNLM"/>
    </source>
</evidence>
<dbReference type="InterPro" id="IPR036273">
    <property type="entry name" value="CRAL/TRIO_N_dom_sf"/>
</dbReference>
<dbReference type="PANTHER" id="PTHR23324">
    <property type="entry name" value="SEC14 RELATED PROTEIN"/>
    <property type="match status" value="1"/>
</dbReference>
<protein>
    <recommendedName>
        <fullName evidence="5">CRAL-TRIO domain-containing protein</fullName>
    </recommendedName>
</protein>
<keyword evidence="4" id="KW-1185">Reference proteome</keyword>
<dbReference type="InterPro" id="IPR009038">
    <property type="entry name" value="GOLD_dom"/>
</dbReference>
<evidence type="ECO:0000259" key="2">
    <source>
        <dbReference type="PROSITE" id="PS50866"/>
    </source>
</evidence>
<dbReference type="STRING" id="400727.A0A2T7PD94"/>
<reference evidence="3 4" key="1">
    <citation type="submission" date="2018-04" db="EMBL/GenBank/DDBJ databases">
        <title>The genome of golden apple snail Pomacea canaliculata provides insight into stress tolerance and invasive adaptation.</title>
        <authorList>
            <person name="Liu C."/>
            <person name="Liu B."/>
            <person name="Ren Y."/>
            <person name="Zhang Y."/>
            <person name="Wang H."/>
            <person name="Li S."/>
            <person name="Jiang F."/>
            <person name="Yin L."/>
            <person name="Zhang G."/>
            <person name="Qian W."/>
            <person name="Fan W."/>
        </authorList>
    </citation>
    <scope>NUCLEOTIDE SEQUENCE [LARGE SCALE GENOMIC DNA]</scope>
    <source>
        <strain evidence="3">SZHN2017</strain>
        <tissue evidence="3">Muscle</tissue>
    </source>
</reference>
<name>A0A2T7PD94_POMCA</name>
<comment type="caution">
    <text evidence="3">The sequence shown here is derived from an EMBL/GenBank/DDBJ whole genome shotgun (WGS) entry which is preliminary data.</text>
</comment>
<dbReference type="OMA" id="HCYDKVG"/>
<gene>
    <name evidence="3" type="ORF">C0Q70_06796</name>
</gene>
<dbReference type="InterPro" id="IPR051064">
    <property type="entry name" value="SEC14/CRAL-TRIO_domain"/>
</dbReference>
<accession>A0A2T7PD94</accession>
<evidence type="ECO:0000313" key="3">
    <source>
        <dbReference type="EMBL" id="PVD31384.1"/>
    </source>
</evidence>
<dbReference type="Pfam" id="PF03765">
    <property type="entry name" value="CRAL_TRIO_N"/>
    <property type="match status" value="1"/>
</dbReference>
<feature type="domain" description="CRAL-TRIO" evidence="1">
    <location>
        <begin position="75"/>
        <end position="248"/>
    </location>
</feature>
<evidence type="ECO:0000259" key="1">
    <source>
        <dbReference type="PROSITE" id="PS50191"/>
    </source>
</evidence>
<organism evidence="3 4">
    <name type="scientific">Pomacea canaliculata</name>
    <name type="common">Golden apple snail</name>
    <dbReference type="NCBI Taxonomy" id="400727"/>
    <lineage>
        <taxon>Eukaryota</taxon>
        <taxon>Metazoa</taxon>
        <taxon>Spiralia</taxon>
        <taxon>Lophotrochozoa</taxon>
        <taxon>Mollusca</taxon>
        <taxon>Gastropoda</taxon>
        <taxon>Caenogastropoda</taxon>
        <taxon>Architaenioglossa</taxon>
        <taxon>Ampullarioidea</taxon>
        <taxon>Ampullariidae</taxon>
        <taxon>Pomacea</taxon>
    </lineage>
</organism>
<dbReference type="OrthoDB" id="1434354at2759"/>
<dbReference type="Proteomes" id="UP000245119">
    <property type="component" value="Linkage Group LG4"/>
</dbReference>
<dbReference type="InterPro" id="IPR036598">
    <property type="entry name" value="GOLD_dom_sf"/>
</dbReference>
<dbReference type="SMART" id="SM00516">
    <property type="entry name" value="SEC14"/>
    <property type="match status" value="1"/>
</dbReference>
<evidence type="ECO:0000313" key="4">
    <source>
        <dbReference type="Proteomes" id="UP000245119"/>
    </source>
</evidence>
<dbReference type="AlphaFoldDB" id="A0A2T7PD94"/>
<dbReference type="Gene3D" id="3.40.525.10">
    <property type="entry name" value="CRAL-TRIO lipid binding domain"/>
    <property type="match status" value="1"/>
</dbReference>
<feature type="domain" description="GOLD" evidence="2">
    <location>
        <begin position="256"/>
        <end position="381"/>
    </location>
</feature>
<dbReference type="CDD" id="cd00170">
    <property type="entry name" value="SEC14"/>
    <property type="match status" value="1"/>
</dbReference>
<dbReference type="SUPFAM" id="SSF52087">
    <property type="entry name" value="CRAL/TRIO domain"/>
    <property type="match status" value="1"/>
</dbReference>
<dbReference type="PROSITE" id="PS50866">
    <property type="entry name" value="GOLD"/>
    <property type="match status" value="1"/>
</dbReference>
<dbReference type="PRINTS" id="PR00180">
    <property type="entry name" value="CRETINALDHBP"/>
</dbReference>
<proteinExistence type="predicted"/>
<dbReference type="Gene3D" id="2.60.120.680">
    <property type="entry name" value="GOLD domain"/>
    <property type="match status" value="1"/>
</dbReference>
<sequence length="412" mass="47165">MSGRLGDLSPKQEAALKQIREIMKDLLTPEHDDHFVLRWLRARNFDLKKTEQMMRSDFAWRKHMGANTILDDFVVPEVLQKYYPGGICGQDKQGALVWMDPVGRIDSKGMLKSARKLEILKSKVHLLESLYRRFAVLTREQGRLIDQIVIVFDMEHFGMKHLWKPGVDVFIEIVQMFEAHYPETLKNCFVINAPKIFPVAFNIIKPFLSEDTARKIHVMGSQYKETLLKHIDADQLPEHWGGSQRDPDGNPYCVSKVCMGGEIPEVYYSQDLSDLSGFTEASIGRGSTLKVPIELNKNNSILRWQFKTDGFDIGFGVFRKTVEGHQKTGDMEVILPSDRVNSHLVPEDGSVTCKQSGTYVLRFDNSYSWARSKKVFYIIEVLEPDTDMDLSKDLSFSNLNDNDADYDSESSH</sequence>
<dbReference type="PANTHER" id="PTHR23324:SF83">
    <property type="entry name" value="SEC14-LIKE PROTEIN 2"/>
    <property type="match status" value="1"/>
</dbReference>
<dbReference type="SUPFAM" id="SSF101576">
    <property type="entry name" value="Supernatant protein factor (SPF), C-terminal domain"/>
    <property type="match status" value="1"/>
</dbReference>
<dbReference type="EMBL" id="PZQS01000004">
    <property type="protein sequence ID" value="PVD31384.1"/>
    <property type="molecule type" value="Genomic_DNA"/>
</dbReference>
<dbReference type="InterPro" id="IPR036865">
    <property type="entry name" value="CRAL-TRIO_dom_sf"/>
</dbReference>